<name>A0A150U2T4_SORCE</name>
<gene>
    <name evidence="2" type="ORF">BE21_58200</name>
</gene>
<evidence type="ECO:0000313" key="3">
    <source>
        <dbReference type="Proteomes" id="UP000075502"/>
    </source>
</evidence>
<accession>A0A150U2T4</accession>
<reference evidence="2 3" key="1">
    <citation type="submission" date="2014-02" db="EMBL/GenBank/DDBJ databases">
        <title>The small core and large imbalanced accessory genome model reveals a collaborative survival strategy of Sorangium cellulosum strains in nature.</title>
        <authorList>
            <person name="Han K."/>
            <person name="Peng R."/>
            <person name="Blom J."/>
            <person name="Li Y.-Z."/>
        </authorList>
    </citation>
    <scope>NUCLEOTIDE SEQUENCE [LARGE SCALE GENOMIC DNA]</scope>
    <source>
        <strain evidence="2 3">So0007-03</strain>
    </source>
</reference>
<organism evidence="2 3">
    <name type="scientific">Sorangium cellulosum</name>
    <name type="common">Polyangium cellulosum</name>
    <dbReference type="NCBI Taxonomy" id="56"/>
    <lineage>
        <taxon>Bacteria</taxon>
        <taxon>Pseudomonadati</taxon>
        <taxon>Myxococcota</taxon>
        <taxon>Polyangia</taxon>
        <taxon>Polyangiales</taxon>
        <taxon>Polyangiaceae</taxon>
        <taxon>Sorangium</taxon>
    </lineage>
</organism>
<evidence type="ECO:0000313" key="2">
    <source>
        <dbReference type="EMBL" id="KYG11147.1"/>
    </source>
</evidence>
<dbReference type="AlphaFoldDB" id="A0A150U2T4"/>
<protein>
    <submittedName>
        <fullName evidence="2">Uncharacterized protein</fullName>
    </submittedName>
</protein>
<evidence type="ECO:0000256" key="1">
    <source>
        <dbReference type="SAM" id="MobiDB-lite"/>
    </source>
</evidence>
<dbReference type="EMBL" id="JEME01000122">
    <property type="protein sequence ID" value="KYG11147.1"/>
    <property type="molecule type" value="Genomic_DNA"/>
</dbReference>
<dbReference type="Proteomes" id="UP000075502">
    <property type="component" value="Unassembled WGS sequence"/>
</dbReference>
<sequence>MRGHGTGSVASASALPSSRIRGLSVRKLRFFGMRSCASESAALIRPATPAAASRWPMLVFTAPSTQRMPSEREGPTIARSASTSMGSPSEVPVPWVST</sequence>
<feature type="region of interest" description="Disordered" evidence="1">
    <location>
        <begin position="62"/>
        <end position="98"/>
    </location>
</feature>
<comment type="caution">
    <text evidence="2">The sequence shown here is derived from an EMBL/GenBank/DDBJ whole genome shotgun (WGS) entry which is preliminary data.</text>
</comment>
<proteinExistence type="predicted"/>